<gene>
    <name evidence="2" type="ORF">V6x_37870</name>
</gene>
<evidence type="ECO:0008006" key="4">
    <source>
        <dbReference type="Google" id="ProtNLM"/>
    </source>
</evidence>
<evidence type="ECO:0000313" key="2">
    <source>
        <dbReference type="EMBL" id="QDU04062.1"/>
    </source>
</evidence>
<dbReference type="PROSITE" id="PS51257">
    <property type="entry name" value="PROKAR_LIPOPROTEIN"/>
    <property type="match status" value="1"/>
</dbReference>
<keyword evidence="1" id="KW-0732">Signal</keyword>
<feature type="signal peptide" evidence="1">
    <location>
        <begin position="1"/>
        <end position="20"/>
    </location>
</feature>
<evidence type="ECO:0000313" key="3">
    <source>
        <dbReference type="Proteomes" id="UP000320722"/>
    </source>
</evidence>
<dbReference type="AlphaFoldDB" id="A0A517WFM1"/>
<dbReference type="Proteomes" id="UP000320722">
    <property type="component" value="Chromosome"/>
</dbReference>
<sequence length="211" mass="23158" precursor="true">MMKCIILLAGLLLLTGCASDEMSSKVAATKPSAAPQDYSVLSEPPEPLLDKMALLYAPDDAAWPGTVDEFVENGHPILPYAIKQLQEDEKISPEVAEQLLERVRQSPEVPVDAQRIITLLEVACYADVMCHRVEYPLRVATLDYVKSNLDAPGTQNALAWIRESYQSGLPLDAPDDKTGEFRGMLVKAMRGRLVTYANQVTKGAKAEPESK</sequence>
<proteinExistence type="predicted"/>
<dbReference type="EMBL" id="CP036347">
    <property type="protein sequence ID" value="QDU04062.1"/>
    <property type="molecule type" value="Genomic_DNA"/>
</dbReference>
<name>A0A517WFM1_9PLAN</name>
<organism evidence="2 3">
    <name type="scientific">Gimesia chilikensis</name>
    <dbReference type="NCBI Taxonomy" id="2605989"/>
    <lineage>
        <taxon>Bacteria</taxon>
        <taxon>Pseudomonadati</taxon>
        <taxon>Planctomycetota</taxon>
        <taxon>Planctomycetia</taxon>
        <taxon>Planctomycetales</taxon>
        <taxon>Planctomycetaceae</taxon>
        <taxon>Gimesia</taxon>
    </lineage>
</organism>
<accession>A0A517WFM1</accession>
<protein>
    <recommendedName>
        <fullName evidence="4">HEAT repeat domain-containing protein</fullName>
    </recommendedName>
</protein>
<reference evidence="2 3" key="1">
    <citation type="submission" date="2019-02" db="EMBL/GenBank/DDBJ databases">
        <title>Deep-cultivation of Planctomycetes and their phenomic and genomic characterization uncovers novel biology.</title>
        <authorList>
            <person name="Wiegand S."/>
            <person name="Jogler M."/>
            <person name="Boedeker C."/>
            <person name="Pinto D."/>
            <person name="Vollmers J."/>
            <person name="Rivas-Marin E."/>
            <person name="Kohn T."/>
            <person name="Peeters S.H."/>
            <person name="Heuer A."/>
            <person name="Rast P."/>
            <person name="Oberbeckmann S."/>
            <person name="Bunk B."/>
            <person name="Jeske O."/>
            <person name="Meyerdierks A."/>
            <person name="Storesund J.E."/>
            <person name="Kallscheuer N."/>
            <person name="Luecker S."/>
            <person name="Lage O.M."/>
            <person name="Pohl T."/>
            <person name="Merkel B.J."/>
            <person name="Hornburger P."/>
            <person name="Mueller R.-W."/>
            <person name="Bruemmer F."/>
            <person name="Labrenz M."/>
            <person name="Spormann A.M."/>
            <person name="Op den Camp H."/>
            <person name="Overmann J."/>
            <person name="Amann R."/>
            <person name="Jetten M.S.M."/>
            <person name="Mascher T."/>
            <person name="Medema M.H."/>
            <person name="Devos D.P."/>
            <person name="Kaster A.-K."/>
            <person name="Ovreas L."/>
            <person name="Rohde M."/>
            <person name="Galperin M.Y."/>
            <person name="Jogler C."/>
        </authorList>
    </citation>
    <scope>NUCLEOTIDE SEQUENCE [LARGE SCALE GENOMIC DNA]</scope>
    <source>
        <strain evidence="2 3">V6</strain>
    </source>
</reference>
<feature type="chain" id="PRO_5021900662" description="HEAT repeat domain-containing protein" evidence="1">
    <location>
        <begin position="21"/>
        <end position="211"/>
    </location>
</feature>
<evidence type="ECO:0000256" key="1">
    <source>
        <dbReference type="SAM" id="SignalP"/>
    </source>
</evidence>